<protein>
    <submittedName>
        <fullName evidence="2">Uncharacterized protein</fullName>
    </submittedName>
</protein>
<dbReference type="EMBL" id="CAJJDN010000036">
    <property type="protein sequence ID" value="CAD8077659.1"/>
    <property type="molecule type" value="Genomic_DNA"/>
</dbReference>
<feature type="compositionally biased region" description="Basic residues" evidence="1">
    <location>
        <begin position="106"/>
        <end position="115"/>
    </location>
</feature>
<organism evidence="2 3">
    <name type="scientific">Paramecium sonneborni</name>
    <dbReference type="NCBI Taxonomy" id="65129"/>
    <lineage>
        <taxon>Eukaryota</taxon>
        <taxon>Sar</taxon>
        <taxon>Alveolata</taxon>
        <taxon>Ciliophora</taxon>
        <taxon>Intramacronucleata</taxon>
        <taxon>Oligohymenophorea</taxon>
        <taxon>Peniculida</taxon>
        <taxon>Parameciidae</taxon>
        <taxon>Paramecium</taxon>
    </lineage>
</organism>
<comment type="caution">
    <text evidence="2">The sequence shown here is derived from an EMBL/GenBank/DDBJ whole genome shotgun (WGS) entry which is preliminary data.</text>
</comment>
<feature type="region of interest" description="Disordered" evidence="1">
    <location>
        <begin position="98"/>
        <end position="139"/>
    </location>
</feature>
<accession>A0A8S1MDQ4</accession>
<name>A0A8S1MDQ4_9CILI</name>
<dbReference type="Proteomes" id="UP000692954">
    <property type="component" value="Unassembled WGS sequence"/>
</dbReference>
<dbReference type="AlphaFoldDB" id="A0A8S1MDQ4"/>
<proteinExistence type="predicted"/>
<evidence type="ECO:0000256" key="1">
    <source>
        <dbReference type="SAM" id="MobiDB-lite"/>
    </source>
</evidence>
<sequence>MQILENSDSIVSDDQSLELDCRIIVPKFKKEEYDTFQTETYTSVISRVMQMRSNSQEFRFKQPNQFSPQGSLNCTQKQIQCSLLNEDEYSNKLKVKLHIQPEQVKRNTHKMKKKDKAPQSPASSVDRNNDSQTPKKQNQNTIRMLNQQIQPNQKHTIIRQNKRQLSQTFKSCSVEASPLKITRFSQRQIYVTQLVNNYEEALQEKLSLVQLENNEKLNKGTLSPYMSKAKTLKNIVPTTQLKGILKSKSCNSEGGKRSKNSSQESQNKKSCFFKKVTFNSSKLSKNISLTNKKDVLHQHLIIIQ</sequence>
<dbReference type="OrthoDB" id="305010at2759"/>
<reference evidence="2" key="1">
    <citation type="submission" date="2021-01" db="EMBL/GenBank/DDBJ databases">
        <authorList>
            <consortium name="Genoscope - CEA"/>
            <person name="William W."/>
        </authorList>
    </citation>
    <scope>NUCLEOTIDE SEQUENCE</scope>
</reference>
<evidence type="ECO:0000313" key="3">
    <source>
        <dbReference type="Proteomes" id="UP000692954"/>
    </source>
</evidence>
<feature type="compositionally biased region" description="Polar residues" evidence="1">
    <location>
        <begin position="120"/>
        <end position="139"/>
    </location>
</feature>
<keyword evidence="3" id="KW-1185">Reference proteome</keyword>
<evidence type="ECO:0000313" key="2">
    <source>
        <dbReference type="EMBL" id="CAD8077659.1"/>
    </source>
</evidence>
<gene>
    <name evidence="2" type="ORF">PSON_ATCC_30995.1.T0360241</name>
</gene>